<protein>
    <submittedName>
        <fullName evidence="1">Uncharacterized protein</fullName>
    </submittedName>
</protein>
<name>A0A0B7J7U3_9GAMM</name>
<gene>
    <name evidence="1" type="ORF">C9J27_07885</name>
</gene>
<dbReference type="EMBL" id="PYNF01000005">
    <property type="protein sequence ID" value="PSU99552.1"/>
    <property type="molecule type" value="Genomic_DNA"/>
</dbReference>
<accession>A0A0B7J7U3</accession>
<dbReference type="Proteomes" id="UP000241426">
    <property type="component" value="Unassembled WGS sequence"/>
</dbReference>
<sequence>MITINFRLPHGNTENFEQKFVAYTKAGAFLQDADGENKVIIPAYNVLSVTLKFGDLNTQLKKDLKSAEPTKIEDYKDSTKLMEALLKTNKEA</sequence>
<dbReference type="eggNOG" id="ENOG5031NFJ">
    <property type="taxonomic scope" value="Bacteria"/>
</dbReference>
<organism evidence="1 2">
    <name type="scientific">Photobacterium kishitanii</name>
    <dbReference type="NCBI Taxonomy" id="318456"/>
    <lineage>
        <taxon>Bacteria</taxon>
        <taxon>Pseudomonadati</taxon>
        <taxon>Pseudomonadota</taxon>
        <taxon>Gammaproteobacteria</taxon>
        <taxon>Vibrionales</taxon>
        <taxon>Vibrionaceae</taxon>
        <taxon>Photobacterium</taxon>
    </lineage>
</organism>
<comment type="caution">
    <text evidence="1">The sequence shown here is derived from an EMBL/GenBank/DDBJ whole genome shotgun (WGS) entry which is preliminary data.</text>
</comment>
<reference evidence="1 2" key="1">
    <citation type="submission" date="2018-01" db="EMBL/GenBank/DDBJ databases">
        <title>Whole genome sequencing of Histamine producing bacteria.</title>
        <authorList>
            <person name="Butler K."/>
        </authorList>
    </citation>
    <scope>NUCLEOTIDE SEQUENCE [LARGE SCALE GENOMIC DNA]</scope>
    <source>
        <strain evidence="1 2">FS-7.2</strain>
    </source>
</reference>
<evidence type="ECO:0000313" key="2">
    <source>
        <dbReference type="Proteomes" id="UP000241426"/>
    </source>
</evidence>
<dbReference type="GeneID" id="29944537"/>
<dbReference type="AlphaFoldDB" id="A0A0B7J7U3"/>
<accession>A0A2T3KJ81</accession>
<evidence type="ECO:0000313" key="1">
    <source>
        <dbReference type="EMBL" id="PSU99552.1"/>
    </source>
</evidence>
<dbReference type="RefSeq" id="WP_036794557.1">
    <property type="nucleotide sequence ID" value="NZ_JAUZMX010000001.1"/>
</dbReference>
<proteinExistence type="predicted"/>